<feature type="domain" description="Bacterial toxin 44" evidence="1">
    <location>
        <begin position="239"/>
        <end position="331"/>
    </location>
</feature>
<evidence type="ECO:0000259" key="1">
    <source>
        <dbReference type="Pfam" id="PF15607"/>
    </source>
</evidence>
<protein>
    <recommendedName>
        <fullName evidence="1">Bacterial toxin 44 domain-containing protein</fullName>
    </recommendedName>
</protein>
<evidence type="ECO:0000313" key="3">
    <source>
        <dbReference type="Proteomes" id="UP000580474"/>
    </source>
</evidence>
<keyword evidence="3" id="KW-1185">Reference proteome</keyword>
<reference evidence="2 3" key="1">
    <citation type="submission" date="2020-08" db="EMBL/GenBank/DDBJ databases">
        <title>Sequencing the genomes of 1000 actinobacteria strains.</title>
        <authorList>
            <person name="Klenk H.-P."/>
        </authorList>
    </citation>
    <scope>NUCLEOTIDE SEQUENCE [LARGE SCALE GENOMIC DNA]</scope>
    <source>
        <strain evidence="2 3">DSM 45582</strain>
    </source>
</reference>
<gene>
    <name evidence="2" type="ORF">BJ969_002218</name>
</gene>
<dbReference type="Pfam" id="PF15607">
    <property type="entry name" value="Ntox44"/>
    <property type="match status" value="1"/>
</dbReference>
<proteinExistence type="predicted"/>
<accession>A0A840NAZ2</accession>
<dbReference type="EMBL" id="JACHIV010000001">
    <property type="protein sequence ID" value="MBB5069130.1"/>
    <property type="molecule type" value="Genomic_DNA"/>
</dbReference>
<dbReference type="Proteomes" id="UP000580474">
    <property type="component" value="Unassembled WGS sequence"/>
</dbReference>
<evidence type="ECO:0000313" key="2">
    <source>
        <dbReference type="EMBL" id="MBB5069130.1"/>
    </source>
</evidence>
<dbReference type="AlphaFoldDB" id="A0A840NAZ2"/>
<comment type="caution">
    <text evidence="2">The sequence shown here is derived from an EMBL/GenBank/DDBJ whole genome shotgun (WGS) entry which is preliminary data.</text>
</comment>
<name>A0A840NAZ2_9PSEU</name>
<dbReference type="RefSeq" id="WP_184478856.1">
    <property type="nucleotide sequence ID" value="NZ_JACHIV010000001.1"/>
</dbReference>
<dbReference type="InterPro" id="IPR028946">
    <property type="entry name" value="Ntox44"/>
</dbReference>
<organism evidence="2 3">
    <name type="scientific">Saccharopolyspora gloriosae</name>
    <dbReference type="NCBI Taxonomy" id="455344"/>
    <lineage>
        <taxon>Bacteria</taxon>
        <taxon>Bacillati</taxon>
        <taxon>Actinomycetota</taxon>
        <taxon>Actinomycetes</taxon>
        <taxon>Pseudonocardiales</taxon>
        <taxon>Pseudonocardiaceae</taxon>
        <taxon>Saccharopolyspora</taxon>
    </lineage>
</organism>
<sequence>MLSYDDVRHAPLDALAGCVSDWTDLIGKLKTLDDDIHETVLKPVQTAGWQGDDARVAIGFADETAREFGDATAEATGIRDILREAHEAIAKARDRLVEIADVDAPAKDLVVNDKGEVRPKSAGPGADVAHRDQIDEVDKEIERALVSATEADENAAFALKSNVDEKHDFNAPEQSTLAAAEAAESEARFRESEKYIYDEMMRNSGSDTVAMIKDLLRPKEWWEFGRDPAGETIAALAMWANQVRPGAEWDHKPLLEDEFGLDAKEEFQFKVPGEDRSASYDIWSNIHYGYVGRAAGIDAETLIEGASIGEGVGEDDQGDQLTMRAGIEIYEKYGDDLTPEQFPTEVMKTIDEMEAQNVEQVQEWKPREY</sequence>